<protein>
    <recommendedName>
        <fullName evidence="1">Tetrapyrrole biosynthesis uroporphyrinogen III synthase domain-containing protein</fullName>
    </recommendedName>
</protein>
<dbReference type="CDD" id="cd06578">
    <property type="entry name" value="HemD"/>
    <property type="match status" value="1"/>
</dbReference>
<dbReference type="Proteomes" id="UP000603317">
    <property type="component" value="Unassembled WGS sequence"/>
</dbReference>
<evidence type="ECO:0000313" key="2">
    <source>
        <dbReference type="EMBL" id="GFZ98985.1"/>
    </source>
</evidence>
<comment type="caution">
    <text evidence="2">The sequence shown here is derived from an EMBL/GenBank/DDBJ whole genome shotgun (WGS) entry which is preliminary data.</text>
</comment>
<dbReference type="Pfam" id="PF02602">
    <property type="entry name" value="HEM4"/>
    <property type="match status" value="1"/>
</dbReference>
<dbReference type="RefSeq" id="WP_188641116.1">
    <property type="nucleotide sequence ID" value="NZ_BMID01000001.1"/>
</dbReference>
<evidence type="ECO:0000259" key="1">
    <source>
        <dbReference type="Pfam" id="PF02602"/>
    </source>
</evidence>
<reference evidence="3" key="1">
    <citation type="journal article" date="2019" name="Int. J. Syst. Evol. Microbiol.">
        <title>The Global Catalogue of Microorganisms (GCM) 10K type strain sequencing project: providing services to taxonomists for standard genome sequencing and annotation.</title>
        <authorList>
            <consortium name="The Broad Institute Genomics Platform"/>
            <consortium name="The Broad Institute Genome Sequencing Center for Infectious Disease"/>
            <person name="Wu L."/>
            <person name="Ma J."/>
        </authorList>
    </citation>
    <scope>NUCLEOTIDE SEQUENCE [LARGE SCALE GENOMIC DNA]</scope>
    <source>
        <strain evidence="3">CGMCC 1.15297</strain>
    </source>
</reference>
<accession>A0ABQ1F495</accession>
<proteinExistence type="predicted"/>
<keyword evidence="3" id="KW-1185">Reference proteome</keyword>
<sequence>MTPLVILRPQPAAARTATLAREMGFDAHPYPLFELRGRDWEAPAAGVDAVLLSSANALRFGGDELAKIVHLPAYVVGDRTAQQARAAGFNVVAQAADGIASLVTDIDPDHASILRLAGVDHIAVAPPEGVAIRTAILYESRPLPMPEDLAELLCGPSTALLHSARAAEHFAHLCTAMGLARMNIALACLSPRIAEAAGRGWRAVAVPDETSDAALLETARALCQSFA</sequence>
<dbReference type="Gene3D" id="3.40.50.10090">
    <property type="match status" value="2"/>
</dbReference>
<gene>
    <name evidence="2" type="ORF">GCM10010923_04050</name>
</gene>
<evidence type="ECO:0000313" key="3">
    <source>
        <dbReference type="Proteomes" id="UP000603317"/>
    </source>
</evidence>
<organism evidence="2 3">
    <name type="scientific">Blastomonas marina</name>
    <dbReference type="NCBI Taxonomy" id="1867408"/>
    <lineage>
        <taxon>Bacteria</taxon>
        <taxon>Pseudomonadati</taxon>
        <taxon>Pseudomonadota</taxon>
        <taxon>Alphaproteobacteria</taxon>
        <taxon>Sphingomonadales</taxon>
        <taxon>Sphingomonadaceae</taxon>
        <taxon>Blastomonas</taxon>
    </lineage>
</organism>
<dbReference type="EMBL" id="BMID01000001">
    <property type="protein sequence ID" value="GFZ98985.1"/>
    <property type="molecule type" value="Genomic_DNA"/>
</dbReference>
<feature type="domain" description="Tetrapyrrole biosynthesis uroporphyrinogen III synthase" evidence="1">
    <location>
        <begin position="15"/>
        <end position="216"/>
    </location>
</feature>
<name>A0ABQ1F495_9SPHN</name>
<dbReference type="SUPFAM" id="SSF69618">
    <property type="entry name" value="HemD-like"/>
    <property type="match status" value="1"/>
</dbReference>
<dbReference type="InterPro" id="IPR003754">
    <property type="entry name" value="4pyrrol_synth_uPrphyn_synth"/>
</dbReference>
<dbReference type="InterPro" id="IPR036108">
    <property type="entry name" value="4pyrrol_syn_uPrphyn_synt_sf"/>
</dbReference>